<keyword evidence="1" id="KW-0472">Membrane</keyword>
<evidence type="ECO:0008006" key="4">
    <source>
        <dbReference type="Google" id="ProtNLM"/>
    </source>
</evidence>
<organism evidence="2 3">
    <name type="scientific">Klebsiella phage YMC15/11/N53_KPN_BP</name>
    <dbReference type="NCBI Taxonomy" id="2026101"/>
    <lineage>
        <taxon>Viruses</taxon>
        <taxon>Duplodnaviria</taxon>
        <taxon>Heunggongvirae</taxon>
        <taxon>Uroviricota</taxon>
        <taxon>Caudoviricetes</taxon>
        <taxon>Casjensviridae</taxon>
        <taxon>Yonseivirus</taxon>
        <taxon>Yonseivirus N137</taxon>
    </lineage>
</organism>
<keyword evidence="1" id="KW-1133">Transmembrane helix</keyword>
<protein>
    <recommendedName>
        <fullName evidence="4">Transmembrane protein</fullName>
    </recommendedName>
</protein>
<sequence>MNDSLVHRRGENWIRRWTKRNRRPMKHKELDGHARIRLTPYLPSFAKLLLASILFMVLIELVACVAVLYVVLTTGVK</sequence>
<accession>A0A248XD50</accession>
<feature type="transmembrane region" description="Helical" evidence="1">
    <location>
        <begin position="48"/>
        <end position="72"/>
    </location>
</feature>
<reference evidence="2 3" key="1">
    <citation type="submission" date="2017-07" db="EMBL/GenBank/DDBJ databases">
        <title>Complete Genome Sequence of the Klebsiella phage YMC15/11/N53_KPN_BP.</title>
        <authorList>
            <person name="Jeon J."/>
            <person name="Yong D."/>
            <person name="Lee K."/>
        </authorList>
    </citation>
    <scope>NUCLEOTIDE SEQUENCE [LARGE SCALE GENOMIC DNA]</scope>
</reference>
<evidence type="ECO:0000256" key="1">
    <source>
        <dbReference type="SAM" id="Phobius"/>
    </source>
</evidence>
<dbReference type="Proteomes" id="UP000223139">
    <property type="component" value="Segment"/>
</dbReference>
<evidence type="ECO:0000313" key="2">
    <source>
        <dbReference type="EMBL" id="ASW27615.1"/>
    </source>
</evidence>
<name>A0A248XD50_9CAUD</name>
<keyword evidence="1" id="KW-0812">Transmembrane</keyword>
<gene>
    <name evidence="2" type="ORF">KPNN53_074</name>
</gene>
<dbReference type="EMBL" id="MF476924">
    <property type="protein sequence ID" value="ASW27615.1"/>
    <property type="molecule type" value="Genomic_DNA"/>
</dbReference>
<evidence type="ECO:0000313" key="3">
    <source>
        <dbReference type="Proteomes" id="UP000223139"/>
    </source>
</evidence>
<proteinExistence type="predicted"/>